<evidence type="ECO:0000313" key="3">
    <source>
        <dbReference type="Proteomes" id="UP000779508"/>
    </source>
</evidence>
<gene>
    <name evidence="2" type="ORF">KQI88_05035</name>
</gene>
<dbReference type="RefSeq" id="WP_216415275.1">
    <property type="nucleotide sequence ID" value="NZ_JAHLQK010000002.1"/>
</dbReference>
<evidence type="ECO:0000259" key="1">
    <source>
        <dbReference type="Pfam" id="PF12645"/>
    </source>
</evidence>
<feature type="domain" description="Helix-turn-helix conjugative transposon-like" evidence="1">
    <location>
        <begin position="4"/>
        <end position="42"/>
    </location>
</feature>
<keyword evidence="3" id="KW-1185">Reference proteome</keyword>
<dbReference type="EMBL" id="JAHLQK010000002">
    <property type="protein sequence ID" value="MBU5675773.1"/>
    <property type="molecule type" value="Genomic_DNA"/>
</dbReference>
<reference evidence="2 3" key="1">
    <citation type="submission" date="2021-06" db="EMBL/GenBank/DDBJ databases">
        <authorList>
            <person name="Sun Q."/>
            <person name="Li D."/>
        </authorList>
    </citation>
    <scope>NUCLEOTIDE SEQUENCE [LARGE SCALE GENOMIC DNA]</scope>
    <source>
        <strain evidence="2 3">MSJ-5</strain>
    </source>
</reference>
<sequence>MELYHLLIRAKNNDEDAIYEIIKDFDATIKKLSNSLYYEEAETDLIIELLKFIRNIDMKKFKNSTHKQIAKYIHMHLRKRTLDLLKKKESLNIKTLYLI</sequence>
<proteinExistence type="predicted"/>
<protein>
    <submittedName>
        <fullName evidence="2">Helix-turn-helix domain-containing protein</fullName>
    </submittedName>
</protein>
<organism evidence="2 3">
    <name type="scientific">Alkaliphilus flagellatus</name>
    <dbReference type="NCBI Taxonomy" id="2841507"/>
    <lineage>
        <taxon>Bacteria</taxon>
        <taxon>Bacillati</taxon>
        <taxon>Bacillota</taxon>
        <taxon>Clostridia</taxon>
        <taxon>Peptostreptococcales</taxon>
        <taxon>Natronincolaceae</taxon>
        <taxon>Alkaliphilus</taxon>
    </lineage>
</organism>
<dbReference type="InterPro" id="IPR024760">
    <property type="entry name" value="HTH_dom_conjug_TS-like"/>
</dbReference>
<evidence type="ECO:0000313" key="2">
    <source>
        <dbReference type="EMBL" id="MBU5675773.1"/>
    </source>
</evidence>
<accession>A0ABS6FZU6</accession>
<name>A0ABS6FZU6_9FIRM</name>
<comment type="caution">
    <text evidence="2">The sequence shown here is derived from an EMBL/GenBank/DDBJ whole genome shotgun (WGS) entry which is preliminary data.</text>
</comment>
<dbReference type="Pfam" id="PF12645">
    <property type="entry name" value="HTH_16"/>
    <property type="match status" value="1"/>
</dbReference>
<dbReference type="Proteomes" id="UP000779508">
    <property type="component" value="Unassembled WGS sequence"/>
</dbReference>